<evidence type="ECO:0000313" key="2">
    <source>
        <dbReference type="Proteomes" id="UP001146120"/>
    </source>
</evidence>
<reference evidence="1" key="2">
    <citation type="journal article" date="2023" name="Microbiol Resour">
        <title>Decontamination and Annotation of the Draft Genome Sequence of the Oomycete Lagenidium giganteum ARSEF 373.</title>
        <authorList>
            <person name="Morgan W.R."/>
            <person name="Tartar A."/>
        </authorList>
    </citation>
    <scope>NUCLEOTIDE SEQUENCE</scope>
    <source>
        <strain evidence="1">ARSEF 373</strain>
    </source>
</reference>
<dbReference type="EMBL" id="DAKRPA010000082">
    <property type="protein sequence ID" value="DAZ99473.1"/>
    <property type="molecule type" value="Genomic_DNA"/>
</dbReference>
<dbReference type="Proteomes" id="UP001146120">
    <property type="component" value="Unassembled WGS sequence"/>
</dbReference>
<sequence>MELLSFIGLHIYLKRKFNLSAIYQLAFVLENQMAMVQSKLITWVIVILPFMLRHLGKLIQIGDNGSGRSLY</sequence>
<proteinExistence type="predicted"/>
<comment type="caution">
    <text evidence="1">The sequence shown here is derived from an EMBL/GenBank/DDBJ whole genome shotgun (WGS) entry which is preliminary data.</text>
</comment>
<evidence type="ECO:0000313" key="1">
    <source>
        <dbReference type="EMBL" id="DAZ99473.1"/>
    </source>
</evidence>
<reference evidence="1" key="1">
    <citation type="submission" date="2022-11" db="EMBL/GenBank/DDBJ databases">
        <authorList>
            <person name="Morgan W.R."/>
            <person name="Tartar A."/>
        </authorList>
    </citation>
    <scope>NUCLEOTIDE SEQUENCE</scope>
    <source>
        <strain evidence="1">ARSEF 373</strain>
    </source>
</reference>
<keyword evidence="2" id="KW-1185">Reference proteome</keyword>
<accession>A0AAV2Z252</accession>
<organism evidence="1 2">
    <name type="scientific">Lagenidium giganteum</name>
    <dbReference type="NCBI Taxonomy" id="4803"/>
    <lineage>
        <taxon>Eukaryota</taxon>
        <taxon>Sar</taxon>
        <taxon>Stramenopiles</taxon>
        <taxon>Oomycota</taxon>
        <taxon>Peronosporomycetes</taxon>
        <taxon>Pythiales</taxon>
        <taxon>Pythiaceae</taxon>
    </lineage>
</organism>
<dbReference type="AlphaFoldDB" id="A0AAV2Z252"/>
<name>A0AAV2Z252_9STRA</name>
<protein>
    <submittedName>
        <fullName evidence="1">Uncharacterized protein</fullName>
    </submittedName>
</protein>
<gene>
    <name evidence="1" type="ORF">N0F65_001658</name>
</gene>